<evidence type="ECO:0000313" key="3">
    <source>
        <dbReference type="Proteomes" id="UP000424527"/>
    </source>
</evidence>
<organism evidence="2 3">
    <name type="scientific">Larimichthys crocea</name>
    <name type="common">Large yellow croaker</name>
    <name type="synonym">Pseudosciaena crocea</name>
    <dbReference type="NCBI Taxonomy" id="215358"/>
    <lineage>
        <taxon>Eukaryota</taxon>
        <taxon>Metazoa</taxon>
        <taxon>Chordata</taxon>
        <taxon>Craniata</taxon>
        <taxon>Vertebrata</taxon>
        <taxon>Euteleostomi</taxon>
        <taxon>Actinopterygii</taxon>
        <taxon>Neopterygii</taxon>
        <taxon>Teleostei</taxon>
        <taxon>Neoteleostei</taxon>
        <taxon>Acanthomorphata</taxon>
        <taxon>Eupercaria</taxon>
        <taxon>Sciaenidae</taxon>
        <taxon>Larimichthys</taxon>
    </lineage>
</organism>
<name>A0A6G0II42_LARCR</name>
<comment type="caution">
    <text evidence="2">The sequence shown here is derived from an EMBL/GenBank/DDBJ whole genome shotgun (WGS) entry which is preliminary data.</text>
</comment>
<accession>A0A6G0II42</accession>
<dbReference type="AlphaFoldDB" id="A0A6G0II42"/>
<gene>
    <name evidence="2" type="ORF">D5F01_LYC10565</name>
</gene>
<protein>
    <submittedName>
        <fullName evidence="2">Uncharacterized protein</fullName>
    </submittedName>
</protein>
<feature type="region of interest" description="Disordered" evidence="1">
    <location>
        <begin position="146"/>
        <end position="225"/>
    </location>
</feature>
<dbReference type="EMBL" id="REGW02000010">
    <property type="protein sequence ID" value="KAE8290973.1"/>
    <property type="molecule type" value="Genomic_DNA"/>
</dbReference>
<proteinExistence type="predicted"/>
<dbReference type="Proteomes" id="UP000424527">
    <property type="component" value="Unassembled WGS sequence"/>
</dbReference>
<evidence type="ECO:0000256" key="1">
    <source>
        <dbReference type="SAM" id="MobiDB-lite"/>
    </source>
</evidence>
<sequence>MSPGLVDLAPARKTLESEKVLLRMLEENAGQTVTLAQRQRHGWRGLGEEWKQQENLWLKQCKFCGAVLFCGAESGQVSLLVAPPPALTWRSAQNVAATLLALIGLHSHTASGSAFPDVCCSFDLLLPLKLHPPPRLARLLPQQQRVQGLRPHPPCDTLQPARPSTTITIQSSQPGSSLSFPHQNRPLPVANCSPSTDQPYHSSPTHHQAHAASHPPCLQPSPSIL</sequence>
<reference evidence="2 3" key="1">
    <citation type="submission" date="2019-07" db="EMBL/GenBank/DDBJ databases">
        <title>Chromosome genome assembly for large yellow croaker.</title>
        <authorList>
            <person name="Xiao S."/>
        </authorList>
    </citation>
    <scope>NUCLEOTIDE SEQUENCE [LARGE SCALE GENOMIC DNA]</scope>
    <source>
        <strain evidence="2">JMULYC20181020</strain>
        <tissue evidence="2">Muscle</tissue>
    </source>
</reference>
<evidence type="ECO:0000313" key="2">
    <source>
        <dbReference type="EMBL" id="KAE8290973.1"/>
    </source>
</evidence>
<feature type="compositionally biased region" description="Polar residues" evidence="1">
    <location>
        <begin position="192"/>
        <end position="206"/>
    </location>
</feature>
<keyword evidence="3" id="KW-1185">Reference proteome</keyword>
<feature type="compositionally biased region" description="Polar residues" evidence="1">
    <location>
        <begin position="162"/>
        <end position="182"/>
    </location>
</feature>